<reference evidence="1" key="3">
    <citation type="submission" date="2010-09" db="EMBL/GenBank/DDBJ databases">
        <title>Annotation of Gaeumannomyces graminis var. tritici R3-111a-1.</title>
        <authorList>
            <consortium name="The Broad Institute Genome Sequencing Platform"/>
            <person name="Ma L.-J."/>
            <person name="Dead R."/>
            <person name="Young S.K."/>
            <person name="Zeng Q."/>
            <person name="Gargeya S."/>
            <person name="Fitzgerald M."/>
            <person name="Haas B."/>
            <person name="Abouelleil A."/>
            <person name="Alvarado L."/>
            <person name="Arachchi H.M."/>
            <person name="Berlin A."/>
            <person name="Brown A."/>
            <person name="Chapman S.B."/>
            <person name="Chen Z."/>
            <person name="Dunbar C."/>
            <person name="Freedman E."/>
            <person name="Gearin G."/>
            <person name="Gellesch M."/>
            <person name="Goldberg J."/>
            <person name="Griggs A."/>
            <person name="Gujja S."/>
            <person name="Heiman D."/>
            <person name="Howarth C."/>
            <person name="Larson L."/>
            <person name="Lui A."/>
            <person name="MacDonald P.J.P."/>
            <person name="Mehta T."/>
            <person name="Montmayeur A."/>
            <person name="Murphy C."/>
            <person name="Neiman D."/>
            <person name="Pearson M."/>
            <person name="Priest M."/>
            <person name="Roberts A."/>
            <person name="Saif S."/>
            <person name="Shea T."/>
            <person name="Shenoy N."/>
            <person name="Sisk P."/>
            <person name="Stolte C."/>
            <person name="Sykes S."/>
            <person name="Yandava C."/>
            <person name="Wortman J."/>
            <person name="Nusbaum C."/>
            <person name="Birren B."/>
        </authorList>
    </citation>
    <scope>NUCLEOTIDE SEQUENCE</scope>
    <source>
        <strain evidence="1">R3-111a-1</strain>
    </source>
</reference>
<dbReference type="Proteomes" id="UP000006039">
    <property type="component" value="Unassembled WGS sequence"/>
</dbReference>
<gene>
    <name evidence="2" type="primary">20353983</name>
    <name evidence="1" type="ORF">GGTG_13525</name>
</gene>
<dbReference type="EnsemblFungi" id="EJT68936">
    <property type="protein sequence ID" value="EJT68936"/>
    <property type="gene ID" value="GGTG_13525"/>
</dbReference>
<protein>
    <submittedName>
        <fullName evidence="1 2">Uncharacterized protein</fullName>
    </submittedName>
</protein>
<reference evidence="3" key="1">
    <citation type="submission" date="2010-07" db="EMBL/GenBank/DDBJ databases">
        <title>The genome sequence of Gaeumannomyces graminis var. tritici strain R3-111a-1.</title>
        <authorList>
            <consortium name="The Broad Institute Genome Sequencing Platform"/>
            <person name="Ma L.-J."/>
            <person name="Dead R."/>
            <person name="Young S."/>
            <person name="Zeng Q."/>
            <person name="Koehrsen M."/>
            <person name="Alvarado L."/>
            <person name="Berlin A."/>
            <person name="Chapman S.B."/>
            <person name="Chen Z."/>
            <person name="Freedman E."/>
            <person name="Gellesch M."/>
            <person name="Goldberg J."/>
            <person name="Griggs A."/>
            <person name="Gujja S."/>
            <person name="Heilman E.R."/>
            <person name="Heiman D."/>
            <person name="Hepburn T."/>
            <person name="Howarth C."/>
            <person name="Jen D."/>
            <person name="Larson L."/>
            <person name="Mehta T."/>
            <person name="Neiman D."/>
            <person name="Pearson M."/>
            <person name="Roberts A."/>
            <person name="Saif S."/>
            <person name="Shea T."/>
            <person name="Shenoy N."/>
            <person name="Sisk P."/>
            <person name="Stolte C."/>
            <person name="Sykes S."/>
            <person name="Walk T."/>
            <person name="White J."/>
            <person name="Yandava C."/>
            <person name="Haas B."/>
            <person name="Nusbaum C."/>
            <person name="Birren B."/>
        </authorList>
    </citation>
    <scope>NUCLEOTIDE SEQUENCE [LARGE SCALE GENOMIC DNA]</scope>
    <source>
        <strain evidence="3">R3-111a-1</strain>
    </source>
</reference>
<dbReference type="RefSeq" id="XP_009229699.1">
    <property type="nucleotide sequence ID" value="XM_009231435.1"/>
</dbReference>
<reference evidence="1" key="2">
    <citation type="submission" date="2010-07" db="EMBL/GenBank/DDBJ databases">
        <authorList>
            <consortium name="The Broad Institute Genome Sequencing Platform"/>
            <consortium name="Broad Institute Genome Sequencing Center for Infectious Disease"/>
            <person name="Ma L.-J."/>
            <person name="Dead R."/>
            <person name="Young S."/>
            <person name="Zeng Q."/>
            <person name="Koehrsen M."/>
            <person name="Alvarado L."/>
            <person name="Berlin A."/>
            <person name="Chapman S.B."/>
            <person name="Chen Z."/>
            <person name="Freedman E."/>
            <person name="Gellesch M."/>
            <person name="Goldberg J."/>
            <person name="Griggs A."/>
            <person name="Gujja S."/>
            <person name="Heilman E.R."/>
            <person name="Heiman D."/>
            <person name="Hepburn T."/>
            <person name="Howarth C."/>
            <person name="Jen D."/>
            <person name="Larson L."/>
            <person name="Mehta T."/>
            <person name="Neiman D."/>
            <person name="Pearson M."/>
            <person name="Roberts A."/>
            <person name="Saif S."/>
            <person name="Shea T."/>
            <person name="Shenoy N."/>
            <person name="Sisk P."/>
            <person name="Stolte C."/>
            <person name="Sykes S."/>
            <person name="Walk T."/>
            <person name="White J."/>
            <person name="Yandava C."/>
            <person name="Haas B."/>
            <person name="Nusbaum C."/>
            <person name="Birren B."/>
        </authorList>
    </citation>
    <scope>NUCLEOTIDE SEQUENCE</scope>
    <source>
        <strain evidence="1">R3-111a-1</strain>
    </source>
</reference>
<accession>J3PJ42</accession>
<dbReference type="AlphaFoldDB" id="J3PJ42"/>
<reference evidence="2" key="5">
    <citation type="submission" date="2018-04" db="UniProtKB">
        <authorList>
            <consortium name="EnsemblFungi"/>
        </authorList>
    </citation>
    <scope>IDENTIFICATION</scope>
    <source>
        <strain evidence="2">R3-111a-1</strain>
    </source>
</reference>
<sequence length="49" mass="5389">MAGDLFYTCLVQSDGIENFLQSWHSNSAGKDWAPGGARPALEPWCSAFR</sequence>
<proteinExistence type="predicted"/>
<reference evidence="2" key="4">
    <citation type="journal article" date="2015" name="G3 (Bethesda)">
        <title>Genome sequences of three phytopathogenic species of the Magnaporthaceae family of fungi.</title>
        <authorList>
            <person name="Okagaki L.H."/>
            <person name="Nunes C.C."/>
            <person name="Sailsbery J."/>
            <person name="Clay B."/>
            <person name="Brown D."/>
            <person name="John T."/>
            <person name="Oh Y."/>
            <person name="Young N."/>
            <person name="Fitzgerald M."/>
            <person name="Haas B.J."/>
            <person name="Zeng Q."/>
            <person name="Young S."/>
            <person name="Adiconis X."/>
            <person name="Fan L."/>
            <person name="Levin J.Z."/>
            <person name="Mitchell T.K."/>
            <person name="Okubara P.A."/>
            <person name="Farman M.L."/>
            <person name="Kohn L.M."/>
            <person name="Birren B."/>
            <person name="Ma L.-J."/>
            <person name="Dean R.A."/>
        </authorList>
    </citation>
    <scope>NUCLEOTIDE SEQUENCE</scope>
    <source>
        <strain evidence="2">R3-111a-1</strain>
    </source>
</reference>
<dbReference type="HOGENOM" id="CLU_3143166_0_0_1"/>
<evidence type="ECO:0000313" key="1">
    <source>
        <dbReference type="EMBL" id="EJT68936.1"/>
    </source>
</evidence>
<name>J3PJ42_GAET3</name>
<organism evidence="1">
    <name type="scientific">Gaeumannomyces tritici (strain R3-111a-1)</name>
    <name type="common">Wheat and barley take-all root rot fungus</name>
    <name type="synonym">Gaeumannomyces graminis var. tritici</name>
    <dbReference type="NCBI Taxonomy" id="644352"/>
    <lineage>
        <taxon>Eukaryota</taxon>
        <taxon>Fungi</taxon>
        <taxon>Dikarya</taxon>
        <taxon>Ascomycota</taxon>
        <taxon>Pezizomycotina</taxon>
        <taxon>Sordariomycetes</taxon>
        <taxon>Sordariomycetidae</taxon>
        <taxon>Magnaporthales</taxon>
        <taxon>Magnaporthaceae</taxon>
        <taxon>Gaeumannomyces</taxon>
    </lineage>
</organism>
<keyword evidence="3" id="KW-1185">Reference proteome</keyword>
<dbReference type="GeneID" id="20353983"/>
<evidence type="ECO:0000313" key="3">
    <source>
        <dbReference type="Proteomes" id="UP000006039"/>
    </source>
</evidence>
<dbReference type="EMBL" id="GL385409">
    <property type="protein sequence ID" value="EJT68936.1"/>
    <property type="molecule type" value="Genomic_DNA"/>
</dbReference>
<dbReference type="VEuPathDB" id="FungiDB:GGTG_13525"/>
<evidence type="ECO:0000313" key="2">
    <source>
        <dbReference type="EnsemblFungi" id="EJT68936"/>
    </source>
</evidence>